<evidence type="ECO:0000256" key="16">
    <source>
        <dbReference type="PROSITE-ProRule" id="PRU00023"/>
    </source>
</evidence>
<proteinExistence type="inferred from homology"/>
<dbReference type="InterPro" id="IPR054354">
    <property type="entry name" value="DYNC2H1-like_lid"/>
</dbReference>
<keyword evidence="6" id="KW-0677">Repeat</keyword>
<dbReference type="FunFam" id="1.20.920.30:FF:000002">
    <property type="entry name" value="Dynein axonemal heavy chain 3"/>
    <property type="match status" value="1"/>
</dbReference>
<dbReference type="Gene3D" id="1.20.1270.280">
    <property type="match status" value="1"/>
</dbReference>
<keyword evidence="7" id="KW-0547">Nucleotide-binding</keyword>
<evidence type="ECO:0000256" key="10">
    <source>
        <dbReference type="ARBA" id="ARBA00023017"/>
    </source>
</evidence>
<keyword evidence="15" id="KW-0966">Cell projection</keyword>
<keyword evidence="13" id="KW-0505">Motor protein</keyword>
<evidence type="ECO:0000256" key="15">
    <source>
        <dbReference type="ARBA" id="ARBA00023273"/>
    </source>
</evidence>
<dbReference type="InterPro" id="IPR001496">
    <property type="entry name" value="SOCS_box"/>
</dbReference>
<dbReference type="Gene3D" id="1.20.920.20">
    <property type="match status" value="1"/>
</dbReference>
<evidence type="ECO:0000259" key="19">
    <source>
        <dbReference type="PROSITE" id="PS50225"/>
    </source>
</evidence>
<dbReference type="Gene3D" id="1.10.8.720">
    <property type="entry name" value="Region D6 of dynein motor"/>
    <property type="match status" value="1"/>
</dbReference>
<dbReference type="FunFam" id="1.10.8.710:FF:000004">
    <property type="entry name" value="Dynein axonemal heavy chain 6"/>
    <property type="match status" value="1"/>
</dbReference>
<evidence type="ECO:0000256" key="5">
    <source>
        <dbReference type="ARBA" id="ARBA00022701"/>
    </source>
</evidence>
<feature type="coiled-coil region" evidence="17">
    <location>
        <begin position="3375"/>
        <end position="3416"/>
    </location>
</feature>
<evidence type="ECO:0000256" key="4">
    <source>
        <dbReference type="ARBA" id="ARBA00022490"/>
    </source>
</evidence>
<dbReference type="InterPro" id="IPR024317">
    <property type="entry name" value="Dynein_heavy_chain_D4_dom"/>
</dbReference>
<dbReference type="GO" id="GO:0007018">
    <property type="term" value="P:microtubule-based movement"/>
    <property type="evidence" value="ECO:0007669"/>
    <property type="project" value="InterPro"/>
</dbReference>
<dbReference type="InterPro" id="IPR004273">
    <property type="entry name" value="Dynein_heavy_D6_P-loop"/>
</dbReference>
<evidence type="ECO:0000256" key="13">
    <source>
        <dbReference type="ARBA" id="ARBA00023175"/>
    </source>
</evidence>
<evidence type="ECO:0000256" key="1">
    <source>
        <dbReference type="ARBA" id="ARBA00004230"/>
    </source>
</evidence>
<dbReference type="Gene3D" id="1.10.8.710">
    <property type="match status" value="1"/>
</dbReference>
<dbReference type="Gene3D" id="1.10.8.1220">
    <property type="match status" value="1"/>
</dbReference>
<dbReference type="FunFam" id="1.20.920.20:FF:000006">
    <property type="entry name" value="Dynein, axonemal, heavy chain 6"/>
    <property type="match status" value="1"/>
</dbReference>
<dbReference type="Gene3D" id="1.20.140.100">
    <property type="entry name" value="Dynein heavy chain, N-terminal domain 2"/>
    <property type="match status" value="1"/>
</dbReference>
<dbReference type="Pfam" id="PF12775">
    <property type="entry name" value="AAA_7"/>
    <property type="match status" value="1"/>
</dbReference>
<dbReference type="Pfam" id="PF17852">
    <property type="entry name" value="Dynein_AAA_lid"/>
    <property type="match status" value="1"/>
</dbReference>
<dbReference type="PROSITE" id="PS50225">
    <property type="entry name" value="SOCS"/>
    <property type="match status" value="1"/>
</dbReference>
<dbReference type="Pfam" id="PF12796">
    <property type="entry name" value="Ank_2"/>
    <property type="match status" value="1"/>
</dbReference>
<dbReference type="FunFam" id="1.20.58.1120:FF:000001">
    <property type="entry name" value="dynein heavy chain 2, axonemal"/>
    <property type="match status" value="1"/>
</dbReference>
<dbReference type="Gene3D" id="1.10.287.2620">
    <property type="match status" value="1"/>
</dbReference>
<evidence type="ECO:0000313" key="20">
    <source>
        <dbReference type="EnsemblMetazoa" id="GMOY009256-PA"/>
    </source>
</evidence>
<keyword evidence="14" id="KW-0206">Cytoskeleton</keyword>
<reference evidence="20" key="1">
    <citation type="submission" date="2020-05" db="UniProtKB">
        <authorList>
            <consortium name="EnsemblMetazoa"/>
        </authorList>
    </citation>
    <scope>IDENTIFICATION</scope>
    <source>
        <strain evidence="20">Yale</strain>
    </source>
</reference>
<comment type="similarity">
    <text evidence="3">Belongs to the dynein heavy chain family.</text>
</comment>
<dbReference type="Gene3D" id="3.10.490.20">
    <property type="match status" value="1"/>
</dbReference>
<dbReference type="InterPro" id="IPR041466">
    <property type="entry name" value="Dynein_AAA5_ext"/>
</dbReference>
<feature type="repeat" description="ANK" evidence="16">
    <location>
        <begin position="106"/>
        <end position="134"/>
    </location>
</feature>
<dbReference type="FunFam" id="3.10.490.20:FF:000001">
    <property type="entry name" value="dynein heavy chain 7, axonemal"/>
    <property type="match status" value="1"/>
</dbReference>
<dbReference type="EMBL" id="CCAG010000130">
    <property type="status" value="NOT_ANNOTATED_CDS"/>
    <property type="molecule type" value="Genomic_DNA"/>
</dbReference>
<protein>
    <recommendedName>
        <fullName evidence="19">SOCS box domain-containing protein</fullName>
    </recommendedName>
</protein>
<accession>A0A1B0G7G3</accession>
<keyword evidence="10" id="KW-0243">Dynein</keyword>
<dbReference type="InterPro" id="IPR013602">
    <property type="entry name" value="Dynein_heavy_linker"/>
</dbReference>
<dbReference type="Gene3D" id="1.20.920.30">
    <property type="match status" value="1"/>
</dbReference>
<name>A0A1B0G7G3_GLOMM</name>
<dbReference type="InterPro" id="IPR027417">
    <property type="entry name" value="P-loop_NTPase"/>
</dbReference>
<dbReference type="FunFam" id="3.40.50.300:FF:001401">
    <property type="entry name" value="Dynein, axonemal, heavy chain 7"/>
    <property type="match status" value="1"/>
</dbReference>
<dbReference type="Gene3D" id="3.20.180.20">
    <property type="entry name" value="Dynein heavy chain, N-terminal domain 2"/>
    <property type="match status" value="1"/>
</dbReference>
<keyword evidence="5" id="KW-0493">Microtubule</keyword>
<evidence type="ECO:0000256" key="17">
    <source>
        <dbReference type="SAM" id="Coils"/>
    </source>
</evidence>
<evidence type="ECO:0000256" key="3">
    <source>
        <dbReference type="ARBA" id="ARBA00008887"/>
    </source>
</evidence>
<evidence type="ECO:0000256" key="7">
    <source>
        <dbReference type="ARBA" id="ARBA00022741"/>
    </source>
</evidence>
<keyword evidence="8" id="KW-0067">ATP-binding</keyword>
<dbReference type="Pfam" id="PF18198">
    <property type="entry name" value="AAA_lid_11"/>
    <property type="match status" value="1"/>
</dbReference>
<dbReference type="InterPro" id="IPR026983">
    <property type="entry name" value="DHC"/>
</dbReference>
<dbReference type="GO" id="GO:0005858">
    <property type="term" value="C:axonemal dynein complex"/>
    <property type="evidence" value="ECO:0007669"/>
    <property type="project" value="UniProtKB-ARBA"/>
</dbReference>
<dbReference type="Gene3D" id="6.10.140.1060">
    <property type="match status" value="1"/>
</dbReference>
<comment type="subcellular location">
    <subcellularLocation>
        <location evidence="1">Cell projection</location>
        <location evidence="1">Cilium</location>
        <location evidence="1">Flagellum</location>
    </subcellularLocation>
    <subcellularLocation>
        <location evidence="2">Cytoplasm</location>
        <location evidence="2">Cytoskeleton</location>
        <location evidence="2">Cilium axoneme</location>
    </subcellularLocation>
</comment>
<dbReference type="Gene3D" id="1.20.58.1120">
    <property type="match status" value="1"/>
</dbReference>
<dbReference type="FunFam" id="3.40.50.300:FF:002141">
    <property type="entry name" value="Dynein heavy chain"/>
    <property type="match status" value="1"/>
</dbReference>
<dbReference type="Pfam" id="PF12774">
    <property type="entry name" value="AAA_6"/>
    <property type="match status" value="1"/>
</dbReference>
<dbReference type="Pfam" id="PF18199">
    <property type="entry name" value="Dynein_C"/>
    <property type="match status" value="1"/>
</dbReference>
<dbReference type="FunFam" id="1.10.287.2620:FF:000002">
    <property type="entry name" value="Dynein heavy chain 2, axonemal"/>
    <property type="match status" value="1"/>
</dbReference>
<dbReference type="GO" id="GO:0045505">
    <property type="term" value="F:dynein intermediate chain binding"/>
    <property type="evidence" value="ECO:0007669"/>
    <property type="project" value="InterPro"/>
</dbReference>
<dbReference type="InterPro" id="IPR035699">
    <property type="entry name" value="AAA_6"/>
</dbReference>
<keyword evidence="9" id="KW-0282">Flagellum</keyword>
<dbReference type="FunFam" id="1.20.1270.280:FF:000010">
    <property type="entry name" value="Dynein heavy chain"/>
    <property type="match status" value="1"/>
</dbReference>
<dbReference type="FunFam" id="1.10.8.720:FF:000001">
    <property type="entry name" value="dynein heavy chain 7, axonemal"/>
    <property type="match status" value="1"/>
</dbReference>
<dbReference type="GO" id="GO:0005874">
    <property type="term" value="C:microtubule"/>
    <property type="evidence" value="ECO:0007669"/>
    <property type="project" value="UniProtKB-KW"/>
</dbReference>
<evidence type="ECO:0000256" key="11">
    <source>
        <dbReference type="ARBA" id="ARBA00023054"/>
    </source>
</evidence>
<evidence type="ECO:0000256" key="14">
    <source>
        <dbReference type="ARBA" id="ARBA00023212"/>
    </source>
</evidence>
<dbReference type="GO" id="GO:0035556">
    <property type="term" value="P:intracellular signal transduction"/>
    <property type="evidence" value="ECO:0007669"/>
    <property type="project" value="InterPro"/>
</dbReference>
<dbReference type="InterPro" id="IPR024743">
    <property type="entry name" value="Dynein_HC_stalk"/>
</dbReference>
<dbReference type="InterPro" id="IPR041658">
    <property type="entry name" value="AAA_lid_11"/>
</dbReference>
<dbReference type="SMART" id="SM00969">
    <property type="entry name" value="SOCS_box"/>
    <property type="match status" value="1"/>
</dbReference>
<dbReference type="GO" id="GO:0031514">
    <property type="term" value="C:motile cilium"/>
    <property type="evidence" value="ECO:0007669"/>
    <property type="project" value="UniProtKB-SubCell"/>
</dbReference>
<dbReference type="SMART" id="SM00248">
    <property type="entry name" value="ANK"/>
    <property type="match status" value="8"/>
</dbReference>
<dbReference type="PANTHER" id="PTHR22878:SF70">
    <property type="entry name" value="DYNEIN HEAVY CHAIN 2, AXONEMAL"/>
    <property type="match status" value="1"/>
</dbReference>
<evidence type="ECO:0000256" key="2">
    <source>
        <dbReference type="ARBA" id="ARBA00004430"/>
    </source>
</evidence>
<feature type="domain" description="SOCS box" evidence="19">
    <location>
        <begin position="605"/>
        <end position="659"/>
    </location>
</feature>
<dbReference type="InterPro" id="IPR036036">
    <property type="entry name" value="SOCS_box-like_dom_sf"/>
</dbReference>
<dbReference type="FunFam" id="1.20.140.100:FF:000004">
    <property type="entry name" value="Dynein axonemal heavy chain 6"/>
    <property type="match status" value="1"/>
</dbReference>
<dbReference type="FunFam" id="3.40.50.300:FF:000044">
    <property type="entry name" value="Dynein heavy chain 5, axonemal"/>
    <property type="match status" value="1"/>
</dbReference>
<dbReference type="FunFam" id="3.40.50.300:FF:001145">
    <property type="entry name" value="Putative dynein heavy chain"/>
    <property type="match status" value="1"/>
</dbReference>
<dbReference type="Pfam" id="PF22597">
    <property type="entry name" value="DYN_lid"/>
    <property type="match status" value="1"/>
</dbReference>
<feature type="region of interest" description="Disordered" evidence="18">
    <location>
        <begin position="504"/>
        <end position="528"/>
    </location>
</feature>
<dbReference type="InterPro" id="IPR002110">
    <property type="entry name" value="Ankyrin_rpt"/>
</dbReference>
<dbReference type="GO" id="GO:0005524">
    <property type="term" value="F:ATP binding"/>
    <property type="evidence" value="ECO:0007669"/>
    <property type="project" value="UniProtKB-KW"/>
</dbReference>
<dbReference type="Proteomes" id="UP000092444">
    <property type="component" value="Unassembled WGS sequence"/>
</dbReference>
<dbReference type="STRING" id="37546.A0A1B0G7G3"/>
<dbReference type="SUPFAM" id="SSF48403">
    <property type="entry name" value="Ankyrin repeat"/>
    <property type="match status" value="1"/>
</dbReference>
<dbReference type="GO" id="GO:0008569">
    <property type="term" value="F:minus-end-directed microtubule motor activity"/>
    <property type="evidence" value="ECO:0007669"/>
    <property type="project" value="InterPro"/>
</dbReference>
<dbReference type="Pfam" id="PF07525">
    <property type="entry name" value="SOCS_box"/>
    <property type="match status" value="1"/>
</dbReference>
<keyword evidence="11 17" id="KW-0175">Coiled coil</keyword>
<dbReference type="Pfam" id="PF08393">
    <property type="entry name" value="DHC_N2"/>
    <property type="match status" value="1"/>
</dbReference>
<dbReference type="SUPFAM" id="SSF52540">
    <property type="entry name" value="P-loop containing nucleoside triphosphate hydrolases"/>
    <property type="match status" value="4"/>
</dbReference>
<dbReference type="Pfam" id="PF12777">
    <property type="entry name" value="MT"/>
    <property type="match status" value="1"/>
</dbReference>
<dbReference type="Gene3D" id="1.10.472.130">
    <property type="match status" value="1"/>
</dbReference>
<dbReference type="InterPro" id="IPR043157">
    <property type="entry name" value="Dynein_AAA1S"/>
</dbReference>
<dbReference type="PROSITE" id="PS50297">
    <property type="entry name" value="ANK_REP_REGION"/>
    <property type="match status" value="1"/>
</dbReference>
<dbReference type="FunFam" id="3.20.180.20:FF:000003">
    <property type="entry name" value="Dynein heavy chain 12, axonemal"/>
    <property type="match status" value="1"/>
</dbReference>
<dbReference type="InterPro" id="IPR042222">
    <property type="entry name" value="Dynein_2_N"/>
</dbReference>
<dbReference type="InterPro" id="IPR036770">
    <property type="entry name" value="Ankyrin_rpt-contain_sf"/>
</dbReference>
<dbReference type="PANTHER" id="PTHR22878">
    <property type="entry name" value="DYNEIN HEAVY CHAIN 6, AXONEMAL-LIKE-RELATED"/>
    <property type="match status" value="1"/>
</dbReference>
<dbReference type="SUPFAM" id="SSF158235">
    <property type="entry name" value="SOCS box-like"/>
    <property type="match status" value="1"/>
</dbReference>
<dbReference type="PhylomeDB" id="A0A1B0G7G3"/>
<evidence type="ECO:0000256" key="12">
    <source>
        <dbReference type="ARBA" id="ARBA00023069"/>
    </source>
</evidence>
<dbReference type="InterPro" id="IPR042228">
    <property type="entry name" value="Dynein_linker_3"/>
</dbReference>
<dbReference type="Pfam" id="PF03028">
    <property type="entry name" value="Dynein_heavy"/>
    <property type="match status" value="1"/>
</dbReference>
<dbReference type="FunFam" id="1.10.8.1220:FF:000001">
    <property type="entry name" value="Dynein axonemal heavy chain 5"/>
    <property type="match status" value="1"/>
</dbReference>
<keyword evidence="12" id="KW-0969">Cilium</keyword>
<dbReference type="InterPro" id="IPR041228">
    <property type="entry name" value="Dynein_C"/>
</dbReference>
<evidence type="ECO:0000313" key="21">
    <source>
        <dbReference type="Proteomes" id="UP000092444"/>
    </source>
</evidence>
<dbReference type="InterPro" id="IPR042219">
    <property type="entry name" value="AAA_lid_11_sf"/>
</dbReference>
<dbReference type="PROSITE" id="PS50088">
    <property type="entry name" value="ANK_REPEAT"/>
    <property type="match status" value="1"/>
</dbReference>
<sequence length="4573" mass="525826">MGGSVSQIFRSGSALLSHRRDGHISKATEEKIQTLFEILRANPKISIQTLESLLMQIPKNENILVIHDDCGFNILQRSVGLNHIELTKWLLQRHRPDVNRSPCSLPLHIACLKGYEACVELLLKYGARIECDSRMCFPGSHSSNCELFQYNASNFEDVEFPMPRERYDNSKLQNAICYAIDGDQINVLNILVQKIEDPWIPFRVKKPAFHLLHTACERGAWNCVQQLIVTRSEEINLIKDEYYPIHQAVLHDVRFLELLIQHGAITTVRTCTQQFTLLHMVIFIARKSAEDTLSILRILLERGCKELINEPDVLGNTPLHSLIVRYALEEARYGYDKWSKWDVLHLVRFLLQNGAKNSINQAGNSALACVFRHIRDWEVCFELLSMLIKEDGDPNIVGRDGSVPIMVLLIPLINTDTLHHFTHSMKHGLDCNQTYQNILQAVLDMVRNVRSCQDMQCVYDLILTLVQYGADTNIVLSSMTTGGAIYSNEIARFGDALGLNGSPENDTTNEVSGNSGNGGGGSGSSRQTLGESTFRNSFRTNSRYLLFYYIVLITKKDFILNDPELTFTHVIHLFFSTMQHDALYNCLKSLHNFYMAQVPSKKTEQLIAVISSLYRKPRNLKQLARLAIYEAVNRKLAQNINGLKLPGPLKEYVLNFERKMYTRKLDNMHHPPSDVHKYDEEEYTRNPLLRFHLVDVYERRHHTFLKYQAARIKLQLCSTRLPPEPDIHLLPEWRYVDNLRQCVRQISVPKMLIKTENKMLNYAPQKLREKFPDLTNSYMKDVHNEFDRLMKIYSMKCLLMRPEMVDEEADEFNLPTPNWYYKLPGRTDQYPKYLQNRRRINRRLLILHPPLRAVLSTTEQDFPDSLVTFYPLVMNVTQGTFFGSGMREYISYKTFLKYVRQSMEEKVTYLRWNWYPRLITIIRRTYKKKVLPMKTWPAAIRCIEGLINRQFNNLKQRTIQALKTVCCNRRTIPLLKIHLTCYEDSIGIDISPSMDDILNIYETVVREIAGVGNKIEHIQGLIDPLFINQGSEFLHIELNENYVSEFIVELREIIRETYEPIMAYIESYRNKYHGLYSEEERLDLEEFLSESHKFDEYFKKINVYFDYINKLRCEPRKEYFEMAIVNNQLAHTRLRQIADDRISRITEEIVRSHIKAEEDICADFEYIKDRALEIPKTTEELLANAEYMIYVKKEKLFELRDRIQHCLAVGTNLVELTDMTQYHFNLTIKTINWLQDINEICDSNASQQENYKYLFEEHLLEVIQKLNADIEEIIPKTTIINDMSDPDKFKEYYIILQNFIDQLKTMDDYVAWINKEEKLFKMQKTEYPTLELLKSFVFPFASLMKYCIQWIRYYNVWMDGPFEYLEPNNHPVPLRLCSRMIQSIKDFTTGVFIVNQMCHSALRKRHWKEMSEIAGFDLTPDAGTTLRKIINYRLDSKLDQFEIISVGAIKELQLWNSLQTMIHEWDSKYFPTGPYKETGVQILSSLDDIQAMLDDHILKTLTMRGSAFMKPCEEDVRAWYDKIMRVNDTLDQWGKVQANFLYLLPIFSSKDIVAQMPEEGRLFTIVEQTFTRNMGMVLRQPLVMETAPVSGLLESLQKAVELLDDITTGVSNYLEKKRLFFPRFFFLSNDEMLEILSETKDPLRVLPHLSKCFEGVDSLEFDQSKNVLSMLSSDMEIVPFVDIVSTAAAGGSVEKWLLGVESEMLKAVRDQMEKSYHHYPTLKRLEWMCSWPQMIVLCVSQIYWAANVHSSLRKTSVNPHAVADFFKELNIDLKETVELIRSTKISNLNRITIKSLIVIDVHAKDVIEDLVRQKISSEYDFQWMSQLRYYWEESDSWVRIINATVHYANEYLGNSDRLVITPLTDRCYRTLVGAYQLHLNGAPEGPAGTGKTETTKDLAKALAVQCKVFNCSDGLDYKAMGKFFKGLASCGAWACFDEFNRIEVEVLSVVAQQILLIIQAVRAKAVKFMFENTELVLNPACYVCITMNPGYAGRSELPDNLKVLFRSVAMMVPDYAMIGEISLYSYGFVDARKLSVKIVTTYRLCSEQLSMQNHYDYGMRAVKTVLSACGNIKKQFPNEVEDILLLRSLIDVNLPKFMSFDIPLFEGIISDIFPGITLPYIDYTLIEQEFKHFCSEMVLEPTESFLIKVIQTYEMIIVRHGFMMVGEPLAGKSKTLQILAKILSSLKIKAPGKSPYYQHVLMGIMNPKSITMNQLYGSFDPVSYEWTDGLVARIYRDFAMTPTPDRKWVIFDGPVDAVWIENMNTVLDDNKKLCLTSGEVITMTKEMSMIFEVMDLAQASPATVSRCGMIYMEPATLGWRSFADCWLKKCDTRWADEEGCAYVISLLSWLLEPCQEFVRKSCRQFIKPGEFNCLTTTFDLFDMCMFEAIEENPEDYQKNLQTYFQAATLFSLIWGVAGILDTGSRDKFDAFLRKIWTDEDNVPEELGKLELPIPLEGILADYVYVFKQRGAWRSWNELAKRMDLEDTPLGVQVPTIDTARYIHLLKMHILHKKRLLFVGPTGTGKSVYIQNYMMNKLDTDIYESAFMTCTVMITANQTQDLLISKLLKWKRGIYGPPRGKHSILFVDDMNMPIKEEYGAQPPLELLRQYFDYGHVYDLKDSSKIFMHNIIFISACGLPGGSRQDVYARFLNHFNIFSINTFSDDTMNRIFVNVLMNGFRKTGHGNDVFLVANQIVNSTQQIFKLIQAEMRATPAKSHYIFNLRDIARVVTGCSLMRKETVNDKKIFTRLWYHECMRVFYDRLVNDNDRQWLFDKLNECVRVFFRDKLESVFEQYCIDIKGEPTFTIEGANNIFFGVYFDEDSVPDERRYEEVPTIAVLYKLAITSLDDYNSTRRSKMDIILFTFALQHLNRICRIISIGGASALLIGLGGSGRQSLTKLATNMVQTAFFQPEITKNYGPNDWHDDLKNVLKEAGGMDKHTVFLMTENQIKMELFLQDIDCLLNQGEVPNIYAIDEKQEILELVRLAAQGGNRNIDISPLQVFAFFVNRCKRKLHIVLSLSPIGDALRTRVRLYPSLVNCCTIDWYQSWPEEALQMIAKISLENVEVPSDQMKQAIVETCQYFHTTASKVCADFCEATNRYIYLTNAYFLELILAFQTVFGRKQKEVMSAKMRYIGGLETLASAAAAIAIMQKELNALQPKLLALAENSRKMMVEINTETIAASAAADQVKKDEEVASIQAEAAQALKVDCEKDLAQAIPVLEEAIQALNTLKPADITLVKSMKNPPAIIKLVMAAVCVIKGIPPDRIADPASGKMVNDYWGPSKRLLGDLNFLQNLKDFDKDNINPDIMRRIRKEFIPNKDFDPKIVAKASSAAKGLCQWIIAMDLYDNVAKVVAPKKAKLAAAEKEYADTMTFLNEKRAMAAALEAKVAKLNEDLERANIEMKRTQDEADLCQSKLVRAKSLIDGLGGEKSRWTKAAEDLQNLYDHLPGDILLSCGIIAYLSAVNYQYRNACVEDWYQKCVKLKIPISEDYSIIKALGVEITIQSWNIFGLPNDVFSTENAIIAFNSSRYSLFIDPQAQANNWIKNMERKNRLGTVKFNQANYMKVIAEAMEYGTPVIIENVLEELEVPLDPILMRNTFMQGGQKFVSLGDNIVPISNNFRLYMTSSLRNPHYLPETFNKVTIINFALTQSALEDQLLSIVVAKERPDLQELRMSLTAEEARNKAALVDAENMILKTLTSSEGDILEDEGAIQILNESKALSLDIVAKQAASVETSAKIEAFRLNYKPVAVHSSILYYSITDLPNVDPMYQFSLNWYINLYKYSIETANKSKELARRIKFLLDAVTKNLYNNVCRSIFEKDKLLFSFILCARILLGNNQIEMRQMIHLLTSPRENPNLPPNPNPKWITDVIWLNIVRLEELPEMKGFVNSFKSNLLAWERIYDHSEPQDQIYPEPWNNKTTRIEKIIILKALRPDKVFLAVQQFIANEIGAQFVTPPDFDISKSFIESTALTPLIFILSPGADPLGSLLSYAEKTGYDETFQSISLGQGQGPIAENLIKNAQDLGYWVCLQNCHLAASFMPRLEFLWENMDTFNTSPSFRLWLTSYPTPQFPVALLQNGVKMTNEPPTGLKENIMRSYNSEPINDPNFYNGVIHQDRAFMRLLFGICFFHAVVQERRKYGPLGWNIAYGFNESDLQISVLQLSMLLNQYEHVPYAALSYLTAECNYGGRVTDAWDRRAIVTILADYVNPDVVGDVRYKFAVDDRFMVPRKTEHRDILRFVDENYPSLASPEVYGLHANSGITRDLNTSKTLLDSMILIISSEFTSSSGGGQSADQMLLDTINQIITAMPSNMDIDAAKKKYPVDYTESMNTVITQEMERFLKLQLEIRTSCRDIENAIDGVIVMTPELEGVIGAIKLNRIPTKWMKKSYPSLKPLSSYAQDLFKRLNWLHDWHRYGKPPTFWLSGFFFTQAFLTGAMQNFARKYKIPIDTLTFDHEMLDELTKIKPPADGVYINGLFLEGARWNWEKKILDEQLPKILIYQMPAIYLKPVPITHLTEGSRYKSPLYKTGERKGTLSTTGHSTNYVIPVFLNTTVKPTHWVKRSVALLCQTND</sequence>
<dbReference type="Gene3D" id="1.25.40.20">
    <property type="entry name" value="Ankyrin repeat-containing domain"/>
    <property type="match status" value="1"/>
</dbReference>
<dbReference type="Pfam" id="PF12781">
    <property type="entry name" value="AAA_9"/>
    <property type="match status" value="1"/>
</dbReference>
<keyword evidence="21" id="KW-1185">Reference proteome</keyword>
<dbReference type="Pfam" id="PF12780">
    <property type="entry name" value="AAA_8"/>
    <property type="match status" value="1"/>
</dbReference>
<dbReference type="VEuPathDB" id="VectorBase:GMOY009256"/>
<evidence type="ECO:0000256" key="18">
    <source>
        <dbReference type="SAM" id="MobiDB-lite"/>
    </source>
</evidence>
<dbReference type="InterPro" id="IPR043160">
    <property type="entry name" value="Dynein_C_barrel"/>
</dbReference>
<dbReference type="InterPro" id="IPR035706">
    <property type="entry name" value="AAA_9"/>
</dbReference>
<organism evidence="20 21">
    <name type="scientific">Glossina morsitans morsitans</name>
    <name type="common">Savannah tsetse fly</name>
    <dbReference type="NCBI Taxonomy" id="37546"/>
    <lineage>
        <taxon>Eukaryota</taxon>
        <taxon>Metazoa</taxon>
        <taxon>Ecdysozoa</taxon>
        <taxon>Arthropoda</taxon>
        <taxon>Hexapoda</taxon>
        <taxon>Insecta</taxon>
        <taxon>Pterygota</taxon>
        <taxon>Neoptera</taxon>
        <taxon>Endopterygota</taxon>
        <taxon>Diptera</taxon>
        <taxon>Brachycera</taxon>
        <taxon>Muscomorpha</taxon>
        <taxon>Hippoboscoidea</taxon>
        <taxon>Glossinidae</taxon>
        <taxon>Glossina</taxon>
    </lineage>
</organism>
<keyword evidence="4" id="KW-0963">Cytoplasm</keyword>
<dbReference type="EnsemblMetazoa" id="GMOY009256-RA">
    <property type="protein sequence ID" value="GMOY009256-PA"/>
    <property type="gene ID" value="GMOY009256"/>
</dbReference>
<evidence type="ECO:0000256" key="6">
    <source>
        <dbReference type="ARBA" id="ARBA00022737"/>
    </source>
</evidence>
<dbReference type="Gene3D" id="3.40.50.300">
    <property type="entry name" value="P-loop containing nucleotide triphosphate hydrolases"/>
    <property type="match status" value="5"/>
</dbReference>
<dbReference type="FunFam" id="3.40.50.300:FF:000362">
    <property type="entry name" value="Dynein, axonemal, heavy chain 6"/>
    <property type="match status" value="1"/>
</dbReference>
<evidence type="ECO:0000256" key="8">
    <source>
        <dbReference type="ARBA" id="ARBA00022840"/>
    </source>
</evidence>
<evidence type="ECO:0000256" key="9">
    <source>
        <dbReference type="ARBA" id="ARBA00022846"/>
    </source>
</evidence>
<keyword evidence="16" id="KW-0040">ANK repeat</keyword>
<dbReference type="GO" id="GO:0051959">
    <property type="term" value="F:dynein light intermediate chain binding"/>
    <property type="evidence" value="ECO:0007669"/>
    <property type="project" value="InterPro"/>
</dbReference>